<dbReference type="CDD" id="cd05379">
    <property type="entry name" value="CAP_bacterial"/>
    <property type="match status" value="1"/>
</dbReference>
<evidence type="ECO:0000256" key="1">
    <source>
        <dbReference type="SAM" id="MobiDB-lite"/>
    </source>
</evidence>
<dbReference type="InterPro" id="IPR035940">
    <property type="entry name" value="CAP_sf"/>
</dbReference>
<dbReference type="OrthoDB" id="568194at2759"/>
<dbReference type="SUPFAM" id="SSF55797">
    <property type="entry name" value="PR-1-like"/>
    <property type="match status" value="1"/>
</dbReference>
<dbReference type="InterPro" id="IPR014044">
    <property type="entry name" value="CAP_dom"/>
</dbReference>
<evidence type="ECO:0000313" key="4">
    <source>
        <dbReference type="Proteomes" id="UP000654075"/>
    </source>
</evidence>
<proteinExistence type="predicted"/>
<feature type="non-terminal residue" evidence="3">
    <location>
        <position position="1"/>
    </location>
</feature>
<feature type="compositionally biased region" description="Low complexity" evidence="1">
    <location>
        <begin position="111"/>
        <end position="128"/>
    </location>
</feature>
<dbReference type="AlphaFoldDB" id="A0A813EVL3"/>
<dbReference type="EMBL" id="CAJNNV010013584">
    <property type="protein sequence ID" value="CAE8601820.1"/>
    <property type="molecule type" value="Genomic_DNA"/>
</dbReference>
<dbReference type="PANTHER" id="PTHR31157">
    <property type="entry name" value="SCP DOMAIN-CONTAINING PROTEIN"/>
    <property type="match status" value="1"/>
</dbReference>
<dbReference type="PANTHER" id="PTHR31157:SF30">
    <property type="entry name" value="SCP DOMAIN-CONTAINING PROTEIN"/>
    <property type="match status" value="1"/>
</dbReference>
<organism evidence="3 4">
    <name type="scientific">Polarella glacialis</name>
    <name type="common">Dinoflagellate</name>
    <dbReference type="NCBI Taxonomy" id="89957"/>
    <lineage>
        <taxon>Eukaryota</taxon>
        <taxon>Sar</taxon>
        <taxon>Alveolata</taxon>
        <taxon>Dinophyceae</taxon>
        <taxon>Suessiales</taxon>
        <taxon>Suessiaceae</taxon>
        <taxon>Polarella</taxon>
    </lineage>
</organism>
<dbReference type="Gene3D" id="3.40.33.10">
    <property type="entry name" value="CAP"/>
    <property type="match status" value="1"/>
</dbReference>
<dbReference type="Pfam" id="PF00188">
    <property type="entry name" value="CAP"/>
    <property type="match status" value="1"/>
</dbReference>
<feature type="region of interest" description="Disordered" evidence="1">
    <location>
        <begin position="24"/>
        <end position="129"/>
    </location>
</feature>
<feature type="domain" description="SCP" evidence="2">
    <location>
        <begin position="195"/>
        <end position="309"/>
    </location>
</feature>
<comment type="caution">
    <text evidence="3">The sequence shown here is derived from an EMBL/GenBank/DDBJ whole genome shotgun (WGS) entry which is preliminary data.</text>
</comment>
<evidence type="ECO:0000259" key="2">
    <source>
        <dbReference type="Pfam" id="PF00188"/>
    </source>
</evidence>
<gene>
    <name evidence="3" type="ORF">PGLA1383_LOCUS20094</name>
</gene>
<accession>A0A813EVL3</accession>
<feature type="compositionally biased region" description="Low complexity" evidence="1">
    <location>
        <begin position="26"/>
        <end position="35"/>
    </location>
</feature>
<name>A0A813EVL3_POLGL</name>
<keyword evidence="4" id="KW-1185">Reference proteome</keyword>
<sequence length="318" mass="34395">LLDEVLAAPEEWLPALPPDAMLEVKSQLAASAEASGSEDDEEQDPSLPAPPPSTSSAARRRAFMAEVHERRARNPRAFQEAVRAAGRRPNPSVVDLRPPRHPREDAEEEAALAASALATSSSSSSSSSGYRRLAERFGGRRHFDLQDIEAMRVEEAIAGMPSYAPEYLASLCTSNSYADLVSRSYDPGYLGRRALDETNIFRASQKMPPLRWCQGIADIAAEHAQQMATGQMPFSHKDFDARVRKYPIPHLSAAENLAYNAGVADAAGQAVQGWIRSPGHRKNLLGGFDLCGIGVARSAAGEFFFTQLFARSVGGALC</sequence>
<evidence type="ECO:0000313" key="3">
    <source>
        <dbReference type="EMBL" id="CAE8601820.1"/>
    </source>
</evidence>
<dbReference type="Proteomes" id="UP000654075">
    <property type="component" value="Unassembled WGS sequence"/>
</dbReference>
<reference evidence="3" key="1">
    <citation type="submission" date="2021-02" db="EMBL/GenBank/DDBJ databases">
        <authorList>
            <person name="Dougan E. K."/>
            <person name="Rhodes N."/>
            <person name="Thang M."/>
            <person name="Chan C."/>
        </authorList>
    </citation>
    <scope>NUCLEOTIDE SEQUENCE</scope>
</reference>
<protein>
    <recommendedName>
        <fullName evidence="2">SCP domain-containing protein</fullName>
    </recommendedName>
</protein>